<evidence type="ECO:0000313" key="2">
    <source>
        <dbReference type="EMBL" id="QQP54691.1"/>
    </source>
</evidence>
<keyword evidence="1" id="KW-1133">Transmembrane helix</keyword>
<proteinExistence type="predicted"/>
<gene>
    <name evidence="2" type="ORF">FKW44_007605</name>
</gene>
<organism evidence="2 3">
    <name type="scientific">Caligus rogercresseyi</name>
    <name type="common">Sea louse</name>
    <dbReference type="NCBI Taxonomy" id="217165"/>
    <lineage>
        <taxon>Eukaryota</taxon>
        <taxon>Metazoa</taxon>
        <taxon>Ecdysozoa</taxon>
        <taxon>Arthropoda</taxon>
        <taxon>Crustacea</taxon>
        <taxon>Multicrustacea</taxon>
        <taxon>Hexanauplia</taxon>
        <taxon>Copepoda</taxon>
        <taxon>Siphonostomatoida</taxon>
        <taxon>Caligidae</taxon>
        <taxon>Caligus</taxon>
    </lineage>
</organism>
<sequence length="138" mass="14576">MATGGNHHHTSSPSSGLKGLLTIITGKRTRTRTLPGLLTDDGSLDKSEDCPNYYDVYDSGRAPNISDLKYGPSRPHQVVLSPAWGSVPALSTEPLHEAGGKKGGGCCSENGGRVAIGMFGIAMGVLGSWHILLFRHLH</sequence>
<feature type="transmembrane region" description="Helical" evidence="1">
    <location>
        <begin position="114"/>
        <end position="134"/>
    </location>
</feature>
<protein>
    <submittedName>
        <fullName evidence="2">Uncharacterized protein</fullName>
    </submittedName>
</protein>
<keyword evidence="1" id="KW-0472">Membrane</keyword>
<evidence type="ECO:0000256" key="1">
    <source>
        <dbReference type="SAM" id="Phobius"/>
    </source>
</evidence>
<name>A0A7T8KF11_CALRO</name>
<evidence type="ECO:0000313" key="3">
    <source>
        <dbReference type="Proteomes" id="UP000595437"/>
    </source>
</evidence>
<accession>A0A7T8KF11</accession>
<dbReference type="OrthoDB" id="10591198at2759"/>
<dbReference type="AlphaFoldDB" id="A0A7T8KF11"/>
<keyword evidence="1" id="KW-0812">Transmembrane</keyword>
<dbReference type="EMBL" id="CP045894">
    <property type="protein sequence ID" value="QQP54691.1"/>
    <property type="molecule type" value="Genomic_DNA"/>
</dbReference>
<reference evidence="3" key="1">
    <citation type="submission" date="2021-01" db="EMBL/GenBank/DDBJ databases">
        <title>Caligus Genome Assembly.</title>
        <authorList>
            <person name="Gallardo-Escarate C."/>
        </authorList>
    </citation>
    <scope>NUCLEOTIDE SEQUENCE [LARGE SCALE GENOMIC DNA]</scope>
</reference>
<dbReference type="Proteomes" id="UP000595437">
    <property type="component" value="Chromosome 5"/>
</dbReference>
<keyword evidence="3" id="KW-1185">Reference proteome</keyword>